<feature type="transmembrane region" description="Helical" evidence="8">
    <location>
        <begin position="435"/>
        <end position="455"/>
    </location>
</feature>
<keyword evidence="3 8" id="KW-0812">Transmembrane</keyword>
<comment type="subcellular location">
    <subcellularLocation>
        <location evidence="1">Cell membrane</location>
        <topology evidence="1">Multi-pass membrane protein</topology>
    </subcellularLocation>
</comment>
<feature type="transmembrane region" description="Helical" evidence="8">
    <location>
        <begin position="299"/>
        <end position="318"/>
    </location>
</feature>
<proteinExistence type="predicted"/>
<protein>
    <submittedName>
        <fullName evidence="10">Thioredoxin family protein</fullName>
    </submittedName>
</protein>
<dbReference type="GO" id="GO:0005886">
    <property type="term" value="C:plasma membrane"/>
    <property type="evidence" value="ECO:0007669"/>
    <property type="project" value="UniProtKB-SubCell"/>
</dbReference>
<evidence type="ECO:0000256" key="4">
    <source>
        <dbReference type="ARBA" id="ARBA00022748"/>
    </source>
</evidence>
<evidence type="ECO:0000256" key="8">
    <source>
        <dbReference type="SAM" id="Phobius"/>
    </source>
</evidence>
<dbReference type="AlphaFoldDB" id="A0A8T4IAH9"/>
<feature type="transmembrane region" description="Helical" evidence="8">
    <location>
        <begin position="467"/>
        <end position="486"/>
    </location>
</feature>
<feature type="compositionally biased region" description="Polar residues" evidence="7">
    <location>
        <begin position="164"/>
        <end position="176"/>
    </location>
</feature>
<evidence type="ECO:0000313" key="11">
    <source>
        <dbReference type="Proteomes" id="UP000676996"/>
    </source>
</evidence>
<dbReference type="SUPFAM" id="SSF52833">
    <property type="entry name" value="Thioredoxin-like"/>
    <property type="match status" value="1"/>
</dbReference>
<dbReference type="GO" id="GO:0045454">
    <property type="term" value="P:cell redox homeostasis"/>
    <property type="evidence" value="ECO:0007669"/>
    <property type="project" value="TreeGrafter"/>
</dbReference>
<feature type="region of interest" description="Disordered" evidence="7">
    <location>
        <begin position="149"/>
        <end position="206"/>
    </location>
</feature>
<dbReference type="PROSITE" id="PS51352">
    <property type="entry name" value="THIOREDOXIN_2"/>
    <property type="match status" value="1"/>
</dbReference>
<evidence type="ECO:0000256" key="5">
    <source>
        <dbReference type="ARBA" id="ARBA00022989"/>
    </source>
</evidence>
<keyword evidence="11" id="KW-1185">Reference proteome</keyword>
<dbReference type="GO" id="GO:0015035">
    <property type="term" value="F:protein-disulfide reductase activity"/>
    <property type="evidence" value="ECO:0007669"/>
    <property type="project" value="TreeGrafter"/>
</dbReference>
<feature type="transmembrane region" description="Helical" evidence="8">
    <location>
        <begin position="339"/>
        <end position="365"/>
    </location>
</feature>
<dbReference type="PANTHER" id="PTHR32234">
    <property type="entry name" value="THIOL:DISULFIDE INTERCHANGE PROTEIN DSBD"/>
    <property type="match status" value="1"/>
</dbReference>
<evidence type="ECO:0000259" key="9">
    <source>
        <dbReference type="PROSITE" id="PS51352"/>
    </source>
</evidence>
<evidence type="ECO:0000256" key="2">
    <source>
        <dbReference type="ARBA" id="ARBA00022475"/>
    </source>
</evidence>
<feature type="transmembrane region" description="Helical" evidence="8">
    <location>
        <begin position="413"/>
        <end position="429"/>
    </location>
</feature>
<dbReference type="PANTHER" id="PTHR32234:SF3">
    <property type="entry name" value="SUPPRESSION OF COPPER SENSITIVITY PROTEIN"/>
    <property type="match status" value="1"/>
</dbReference>
<dbReference type="Gene3D" id="3.40.30.10">
    <property type="entry name" value="Glutaredoxin"/>
    <property type="match status" value="1"/>
</dbReference>
<gene>
    <name evidence="10" type="ORF">J7S20_04005</name>
</gene>
<dbReference type="EMBL" id="JAGRQC010000001">
    <property type="protein sequence ID" value="MBR0551667.1"/>
    <property type="molecule type" value="Genomic_DNA"/>
</dbReference>
<dbReference type="InterPro" id="IPR036249">
    <property type="entry name" value="Thioredoxin-like_sf"/>
</dbReference>
<evidence type="ECO:0000256" key="6">
    <source>
        <dbReference type="ARBA" id="ARBA00023136"/>
    </source>
</evidence>
<dbReference type="Pfam" id="PF02683">
    <property type="entry name" value="DsbD_TM"/>
    <property type="match status" value="1"/>
</dbReference>
<accession>A0A8T4IAH9</accession>
<keyword evidence="2" id="KW-1003">Cell membrane</keyword>
<feature type="transmembrane region" description="Helical" evidence="8">
    <location>
        <begin position="371"/>
        <end position="393"/>
    </location>
</feature>
<dbReference type="GO" id="GO:0017004">
    <property type="term" value="P:cytochrome complex assembly"/>
    <property type="evidence" value="ECO:0007669"/>
    <property type="project" value="UniProtKB-KW"/>
</dbReference>
<dbReference type="InterPro" id="IPR003834">
    <property type="entry name" value="Cyt_c_assmbl_TM_dom"/>
</dbReference>
<evidence type="ECO:0000256" key="1">
    <source>
        <dbReference type="ARBA" id="ARBA00004651"/>
    </source>
</evidence>
<evidence type="ECO:0000256" key="3">
    <source>
        <dbReference type="ARBA" id="ARBA00022692"/>
    </source>
</evidence>
<dbReference type="InterPro" id="IPR013766">
    <property type="entry name" value="Thioredoxin_domain"/>
</dbReference>
<feature type="domain" description="Thioredoxin" evidence="9">
    <location>
        <begin position="480"/>
        <end position="609"/>
    </location>
</feature>
<keyword evidence="4" id="KW-0201">Cytochrome c-type biogenesis</keyword>
<reference evidence="10" key="1">
    <citation type="submission" date="2021-04" db="EMBL/GenBank/DDBJ databases">
        <title>Ouciella asimina sp. nov., isolated from the surface seawater in the hydrothermal field of Okinawa Trough.</title>
        <authorList>
            <person name="Shuang W."/>
        </authorList>
    </citation>
    <scope>NUCLEOTIDE SEQUENCE</scope>
    <source>
        <strain evidence="10">LXI357</strain>
    </source>
</reference>
<feature type="compositionally biased region" description="Low complexity" evidence="7">
    <location>
        <begin position="188"/>
        <end position="206"/>
    </location>
</feature>
<dbReference type="InterPro" id="IPR035671">
    <property type="entry name" value="DsbD_gamma"/>
</dbReference>
<feature type="transmembrane region" description="Helical" evidence="8">
    <location>
        <begin position="260"/>
        <end position="279"/>
    </location>
</feature>
<organism evidence="10 11">
    <name type="scientific">Stakelama marina</name>
    <dbReference type="NCBI Taxonomy" id="2826939"/>
    <lineage>
        <taxon>Bacteria</taxon>
        <taxon>Pseudomonadati</taxon>
        <taxon>Pseudomonadota</taxon>
        <taxon>Alphaproteobacteria</taxon>
        <taxon>Sphingomonadales</taxon>
        <taxon>Sphingomonadaceae</taxon>
        <taxon>Stakelama</taxon>
    </lineage>
</organism>
<name>A0A8T4IAH9_9SPHN</name>
<evidence type="ECO:0000313" key="10">
    <source>
        <dbReference type="EMBL" id="MBR0551667.1"/>
    </source>
</evidence>
<evidence type="ECO:0000256" key="7">
    <source>
        <dbReference type="SAM" id="MobiDB-lite"/>
    </source>
</evidence>
<keyword evidence="5 8" id="KW-1133">Transmembrane helix</keyword>
<sequence length="609" mass="62741">MKKGTTLPIKASLSWLACSDTLCVPERAVLTANLTVGDGAPSADGAAAIAKAVARLPKPLPGDAHLARGNGTLSFLLPAAAGLDPAKTHIFPAGDGWFSADSRQHASRSDRGVLIRVATEGSAKPPFIGVVSDGSKSYRVRVGKVAASLPGVGTPASKSDTRSDANGNGAATTNLESGREAGSPEAKATSPATDSAAGTTAAPAGENGPANGPILLTALLGAIIGGLLLNLMPCVFPILSLKALSLARAGADREEARREGLAYAAGSIATALALGSVLLALRAMGQQVGWSFQLQSPHMILVLLILTTAIALNLAGLFEFRAPSLSGGAAMQSGWKGAFATGALAAIIATPCSGPFMAGALGAALVLSPGAALAIFAGLGLGMALPFVAIAWIPALQRRMPKPGGWMETFRRILSLPMFATAIALAWVLGRQTGVGGMTIGLVLAVLGGVTLWWFGHRQRRGARAWYVLVPGALAIAAAMMVELPAPRAEAAPAADALHEPFDTAKLAELRAAGTPVFLDFTADWCMTCKVNEKLAIDTSTTRRAFQQAGVVTMTGDWTDGDPRITRFLADHGRNSIPFYLYYPPHGEPRILPQLLSPELLARQAKGDA</sequence>
<dbReference type="Pfam" id="PF13899">
    <property type="entry name" value="Thioredoxin_7"/>
    <property type="match status" value="1"/>
</dbReference>
<comment type="caution">
    <text evidence="10">The sequence shown here is derived from an EMBL/GenBank/DDBJ whole genome shotgun (WGS) entry which is preliminary data.</text>
</comment>
<dbReference type="Proteomes" id="UP000676996">
    <property type="component" value="Unassembled WGS sequence"/>
</dbReference>
<keyword evidence="6 8" id="KW-0472">Membrane</keyword>
<feature type="transmembrane region" description="Helical" evidence="8">
    <location>
        <begin position="214"/>
        <end position="239"/>
    </location>
</feature>
<dbReference type="CDD" id="cd02953">
    <property type="entry name" value="DsbDgamma"/>
    <property type="match status" value="1"/>
</dbReference>